<dbReference type="PANTHER" id="PTHR45224">
    <property type="entry name" value="OS01G0527900 PROTEIN-RELATED"/>
    <property type="match status" value="1"/>
</dbReference>
<evidence type="ECO:0000256" key="1">
    <source>
        <dbReference type="SAM" id="MobiDB-lite"/>
    </source>
</evidence>
<accession>A0A8T0U8D1</accession>
<reference evidence="2" key="1">
    <citation type="submission" date="2020-05" db="EMBL/GenBank/DDBJ databases">
        <title>WGS assembly of Panicum virgatum.</title>
        <authorList>
            <person name="Lovell J.T."/>
            <person name="Jenkins J."/>
            <person name="Shu S."/>
            <person name="Juenger T.E."/>
            <person name="Schmutz J."/>
        </authorList>
    </citation>
    <scope>NUCLEOTIDE SEQUENCE</scope>
    <source>
        <strain evidence="2">AP13</strain>
    </source>
</reference>
<name>A0A8T0U8D1_PANVG</name>
<feature type="non-terminal residue" evidence="2">
    <location>
        <position position="1"/>
    </location>
</feature>
<protein>
    <recommendedName>
        <fullName evidence="4">No apical meristem-associated C-terminal domain-containing protein</fullName>
    </recommendedName>
</protein>
<evidence type="ECO:0008006" key="4">
    <source>
        <dbReference type="Google" id="ProtNLM"/>
    </source>
</evidence>
<feature type="region of interest" description="Disordered" evidence="1">
    <location>
        <begin position="240"/>
        <end position="267"/>
    </location>
</feature>
<keyword evidence="3" id="KW-1185">Reference proteome</keyword>
<feature type="region of interest" description="Disordered" evidence="1">
    <location>
        <begin position="319"/>
        <end position="339"/>
    </location>
</feature>
<evidence type="ECO:0000313" key="3">
    <source>
        <dbReference type="Proteomes" id="UP000823388"/>
    </source>
</evidence>
<gene>
    <name evidence="2" type="ORF">PVAP13_3NG094800</name>
</gene>
<dbReference type="PANTHER" id="PTHR45224:SF16">
    <property type="entry name" value="OS01G0527900 PROTEIN"/>
    <property type="match status" value="1"/>
</dbReference>
<organism evidence="2 3">
    <name type="scientific">Panicum virgatum</name>
    <name type="common">Blackwell switchgrass</name>
    <dbReference type="NCBI Taxonomy" id="38727"/>
    <lineage>
        <taxon>Eukaryota</taxon>
        <taxon>Viridiplantae</taxon>
        <taxon>Streptophyta</taxon>
        <taxon>Embryophyta</taxon>
        <taxon>Tracheophyta</taxon>
        <taxon>Spermatophyta</taxon>
        <taxon>Magnoliopsida</taxon>
        <taxon>Liliopsida</taxon>
        <taxon>Poales</taxon>
        <taxon>Poaceae</taxon>
        <taxon>PACMAD clade</taxon>
        <taxon>Panicoideae</taxon>
        <taxon>Panicodae</taxon>
        <taxon>Paniceae</taxon>
        <taxon>Panicinae</taxon>
        <taxon>Panicum</taxon>
        <taxon>Panicum sect. Hiantes</taxon>
    </lineage>
</organism>
<feature type="compositionally biased region" description="Polar residues" evidence="1">
    <location>
        <begin position="246"/>
        <end position="256"/>
    </location>
</feature>
<proteinExistence type="predicted"/>
<dbReference type="EMBL" id="CM029042">
    <property type="protein sequence ID" value="KAG2620381.1"/>
    <property type="molecule type" value="Genomic_DNA"/>
</dbReference>
<sequence>LQPQFPQNFSPYGMPPNYHPYGGFHPGIPYEANFSFPPARMFGRGAAIEGVRSSSPVESMAYSHGDVGSGPASPISPVQHNNMNADISNQEVWSDTSEGEEKKSGRMHWSEEEDLKLVSAWLHHSVDPVKGNSQKGESFWKNIVAEFNSNVRPERRRIVAQCKTHYTKTNKLVVHFNGFWIRMHHAYRSGESDDQIMAKAHAVYKRETQGRAFTLDYWWKAVKDQPKWAKRSENQEMAANKRLKQTESGAYTSSSNQERKEKKLTPEMSLESLKAERMKACHEATKVRAEAVEKAAKATIEKTKVEMLEKYLNLLAEDTTGYSDKRKQGHDSALSYLQS</sequence>
<dbReference type="Proteomes" id="UP000823388">
    <property type="component" value="Chromosome 3N"/>
</dbReference>
<comment type="caution">
    <text evidence="2">The sequence shown here is derived from an EMBL/GenBank/DDBJ whole genome shotgun (WGS) entry which is preliminary data.</text>
</comment>
<evidence type="ECO:0000313" key="2">
    <source>
        <dbReference type="EMBL" id="KAG2620381.1"/>
    </source>
</evidence>
<dbReference type="AlphaFoldDB" id="A0A8T0U8D1"/>